<proteinExistence type="predicted"/>
<evidence type="ECO:0000313" key="2">
    <source>
        <dbReference type="Proteomes" id="UP001189624"/>
    </source>
</evidence>
<keyword evidence="2" id="KW-1185">Reference proteome</keyword>
<reference evidence="1" key="1">
    <citation type="submission" date="2023-10" db="EMBL/GenBank/DDBJ databases">
        <authorList>
            <person name="Domelevo Entfellner J.-B."/>
        </authorList>
    </citation>
    <scope>NUCLEOTIDE SEQUENCE</scope>
</reference>
<dbReference type="EMBL" id="OY731398">
    <property type="protein sequence ID" value="CAJ1872984.1"/>
    <property type="molecule type" value="Genomic_DNA"/>
</dbReference>
<gene>
    <name evidence="1" type="ORF">AYBTSS11_LOCUS2477</name>
</gene>
<organism evidence="1 2">
    <name type="scientific">Sphenostylis stenocarpa</name>
    <dbReference type="NCBI Taxonomy" id="92480"/>
    <lineage>
        <taxon>Eukaryota</taxon>
        <taxon>Viridiplantae</taxon>
        <taxon>Streptophyta</taxon>
        <taxon>Embryophyta</taxon>
        <taxon>Tracheophyta</taxon>
        <taxon>Spermatophyta</taxon>
        <taxon>Magnoliopsida</taxon>
        <taxon>eudicotyledons</taxon>
        <taxon>Gunneridae</taxon>
        <taxon>Pentapetalae</taxon>
        <taxon>rosids</taxon>
        <taxon>fabids</taxon>
        <taxon>Fabales</taxon>
        <taxon>Fabaceae</taxon>
        <taxon>Papilionoideae</taxon>
        <taxon>50 kb inversion clade</taxon>
        <taxon>NPAAA clade</taxon>
        <taxon>indigoferoid/millettioid clade</taxon>
        <taxon>Phaseoleae</taxon>
        <taxon>Sphenostylis</taxon>
    </lineage>
</organism>
<accession>A0AA86V2G5</accession>
<protein>
    <submittedName>
        <fullName evidence="1">Uncharacterized protein</fullName>
    </submittedName>
</protein>
<sequence length="118" mass="13107">MGGRNLRRIREENVLPSHAELVKRGGEVYVVGYDQVVSGGGIVYCHNNMSIRIFLSLSFTSDRDNQTVKREESPGAEERVLDGQRNAVGVAVGKDGDDADVVGVDESRDYVLRDRLIW</sequence>
<dbReference type="Gramene" id="rna-AYBTSS11_LOCUS2477">
    <property type="protein sequence ID" value="CAJ1872984.1"/>
    <property type="gene ID" value="gene-AYBTSS11_LOCUS2477"/>
</dbReference>
<evidence type="ECO:0000313" key="1">
    <source>
        <dbReference type="EMBL" id="CAJ1872984.1"/>
    </source>
</evidence>
<dbReference type="Proteomes" id="UP001189624">
    <property type="component" value="Chromosome 1"/>
</dbReference>
<dbReference type="AlphaFoldDB" id="A0AA86V2G5"/>
<name>A0AA86V2G5_9FABA</name>